<proteinExistence type="predicted"/>
<reference evidence="2" key="1">
    <citation type="journal article" date="2004" name="J. Bacteriol.">
        <title>Analysis of the genome structure of the nonpathogenic probiotic Escherichia coli strain Nissle 1917.</title>
        <authorList>
            <person name="Grozdanov L."/>
            <person name="Raasch C."/>
            <person name="Schulze J."/>
            <person name="Sonnenborn U."/>
            <person name="Gottschalk G."/>
            <person name="Hacker J."/>
            <person name="Dobrindt U."/>
        </authorList>
    </citation>
    <scope>NUCLEOTIDE SEQUENCE</scope>
    <source>
        <strain evidence="2">Nissle 1917</strain>
    </source>
</reference>
<protein>
    <submittedName>
        <fullName evidence="2">Uncharacterized protein</fullName>
    </submittedName>
</protein>
<dbReference type="AlphaFoldDB" id="Q6KCV9"/>
<organism evidence="2">
    <name type="scientific">Escherichia coli</name>
    <dbReference type="NCBI Taxonomy" id="562"/>
    <lineage>
        <taxon>Bacteria</taxon>
        <taxon>Pseudomonadati</taxon>
        <taxon>Pseudomonadota</taxon>
        <taxon>Gammaproteobacteria</taxon>
        <taxon>Enterobacterales</taxon>
        <taxon>Enterobacteriaceae</taxon>
        <taxon>Escherichia</taxon>
    </lineage>
</organism>
<sequence length="157" mass="17004">MVSAIRCAPPASASKRPSITPKPNIKPIWPSVPPSPDSTEVTTLLKSIPLAMATAIETIINETNVLSLIFMVKSRSKAIPATTIISGITSSHNRVATHHYPTEQITNDAESDNSGVWMFLFMLSVFIHKIAQSRANFVYIINTTGPCPATHGLKHCP</sequence>
<dbReference type="EMBL" id="AJ586889">
    <property type="protein sequence ID" value="CAE55859.1"/>
    <property type="molecule type" value="Genomic_DNA"/>
</dbReference>
<accession>Q6KCV9</accession>
<feature type="region of interest" description="Disordered" evidence="1">
    <location>
        <begin position="1"/>
        <end position="34"/>
    </location>
</feature>
<evidence type="ECO:0000313" key="2">
    <source>
        <dbReference type="EMBL" id="CAE55859.1"/>
    </source>
</evidence>
<evidence type="ECO:0000256" key="1">
    <source>
        <dbReference type="SAM" id="MobiDB-lite"/>
    </source>
</evidence>
<name>Q6KCV9_ECOLX</name>